<keyword evidence="2" id="KW-1185">Reference proteome</keyword>
<evidence type="ECO:0000313" key="1">
    <source>
        <dbReference type="EMBL" id="OUD01878.1"/>
    </source>
</evidence>
<protein>
    <submittedName>
        <fullName evidence="1">Uncharacterized protein</fullName>
    </submittedName>
</protein>
<name>A0A243S4P5_9ACTN</name>
<dbReference type="Proteomes" id="UP000195105">
    <property type="component" value="Unassembled WGS sequence"/>
</dbReference>
<dbReference type="AlphaFoldDB" id="A0A243S4P5"/>
<dbReference type="EMBL" id="NGFN01000101">
    <property type="protein sequence ID" value="OUD01878.1"/>
    <property type="molecule type" value="Genomic_DNA"/>
</dbReference>
<organism evidence="1 2">
    <name type="scientific">Streptomyces swartbergensis</name>
    <dbReference type="NCBI Taxonomy" id="487165"/>
    <lineage>
        <taxon>Bacteria</taxon>
        <taxon>Bacillati</taxon>
        <taxon>Actinomycetota</taxon>
        <taxon>Actinomycetes</taxon>
        <taxon>Kitasatosporales</taxon>
        <taxon>Streptomycetaceae</taxon>
        <taxon>Streptomyces</taxon>
    </lineage>
</organism>
<evidence type="ECO:0000313" key="2">
    <source>
        <dbReference type="Proteomes" id="UP000195105"/>
    </source>
</evidence>
<gene>
    <name evidence="1" type="ORF">CA983_17940</name>
</gene>
<comment type="caution">
    <text evidence="1">The sequence shown here is derived from an EMBL/GenBank/DDBJ whole genome shotgun (WGS) entry which is preliminary data.</text>
</comment>
<accession>A0A243S4P5</accession>
<sequence>MAGVTRGPDTTSVDSLPIDVELISDSTNAALRMELSTSTREAIDTRTTVIIGQLNLLLGEELGADDDPEVKGVFRKAHQLLDLSSRPTRQTPSFSAFFYMRDVASLTRRLLWVYAERTGTDVA</sequence>
<reference evidence="1 2" key="1">
    <citation type="submission" date="2017-05" db="EMBL/GenBank/DDBJ databases">
        <title>Biotechnological potential of actinobacteria isolated from South African environments.</title>
        <authorList>
            <person name="Le Roes-Hill M."/>
            <person name="Prins A."/>
            <person name="Durrell K.A."/>
        </authorList>
    </citation>
    <scope>NUCLEOTIDE SEQUENCE [LARGE SCALE GENOMIC DNA]</scope>
    <source>
        <strain evidence="1 2">HMC13</strain>
    </source>
</reference>
<proteinExistence type="predicted"/>